<accession>A0ABP1Q2G7</accession>
<keyword evidence="3" id="KW-1185">Reference proteome</keyword>
<gene>
    <name evidence="2" type="ORF">ODALV1_LOCUS6587</name>
</gene>
<feature type="compositionally biased region" description="Polar residues" evidence="1">
    <location>
        <begin position="20"/>
        <end position="30"/>
    </location>
</feature>
<feature type="compositionally biased region" description="Basic and acidic residues" evidence="1">
    <location>
        <begin position="103"/>
        <end position="114"/>
    </location>
</feature>
<feature type="region of interest" description="Disordered" evidence="1">
    <location>
        <begin position="237"/>
        <end position="287"/>
    </location>
</feature>
<reference evidence="2 3" key="1">
    <citation type="submission" date="2024-08" db="EMBL/GenBank/DDBJ databases">
        <authorList>
            <person name="Cucini C."/>
            <person name="Frati F."/>
        </authorList>
    </citation>
    <scope>NUCLEOTIDE SEQUENCE [LARGE SCALE GENOMIC DNA]</scope>
</reference>
<feature type="compositionally biased region" description="Polar residues" evidence="1">
    <location>
        <begin position="139"/>
        <end position="158"/>
    </location>
</feature>
<name>A0ABP1Q2G7_9HEXA</name>
<protein>
    <submittedName>
        <fullName evidence="2">Uncharacterized protein</fullName>
    </submittedName>
</protein>
<feature type="compositionally biased region" description="Polar residues" evidence="1">
    <location>
        <begin position="115"/>
        <end position="131"/>
    </location>
</feature>
<organism evidence="2 3">
    <name type="scientific">Orchesella dallaii</name>
    <dbReference type="NCBI Taxonomy" id="48710"/>
    <lineage>
        <taxon>Eukaryota</taxon>
        <taxon>Metazoa</taxon>
        <taxon>Ecdysozoa</taxon>
        <taxon>Arthropoda</taxon>
        <taxon>Hexapoda</taxon>
        <taxon>Collembola</taxon>
        <taxon>Entomobryomorpha</taxon>
        <taxon>Entomobryoidea</taxon>
        <taxon>Orchesellidae</taxon>
        <taxon>Orchesellinae</taxon>
        <taxon>Orchesella</taxon>
    </lineage>
</organism>
<feature type="region of interest" description="Disordered" evidence="1">
    <location>
        <begin position="103"/>
        <end position="196"/>
    </location>
</feature>
<dbReference type="Proteomes" id="UP001642540">
    <property type="component" value="Unassembled WGS sequence"/>
</dbReference>
<dbReference type="EMBL" id="CAXLJM020000020">
    <property type="protein sequence ID" value="CAL8086926.1"/>
    <property type="molecule type" value="Genomic_DNA"/>
</dbReference>
<feature type="region of interest" description="Disordered" evidence="1">
    <location>
        <begin position="1"/>
        <end position="30"/>
    </location>
</feature>
<sequence length="287" mass="32226">MANHRQAETFRLAPREDQFRGQNDNGQGYFSRNYTNPLTEEINNLFSQAVSKMVTGMMHITGRLDAIECKQKTEFAVQSYLRKEGVRFGTEIENIKKILSVKTGEKSKESENKVNGDNVTPKPTTEKNGINQELVCQRKPTTPMNLGKVFSSQDQGGSSREVKRVEPQSSASSSNETNNEVNVQLTSKGKVAEPEKKETIDLEVDLFISDVEEISEDDSALTRAELQEKLARTQKKLLRLSALKPPKKPVERGSRVRPKGNISQAKKKRKVESSKPIIISDEEDSDQ</sequence>
<evidence type="ECO:0000313" key="2">
    <source>
        <dbReference type="EMBL" id="CAL8086926.1"/>
    </source>
</evidence>
<feature type="compositionally biased region" description="Low complexity" evidence="1">
    <location>
        <begin position="167"/>
        <end position="183"/>
    </location>
</feature>
<feature type="compositionally biased region" description="Basic and acidic residues" evidence="1">
    <location>
        <begin position="1"/>
        <end position="19"/>
    </location>
</feature>
<proteinExistence type="predicted"/>
<evidence type="ECO:0000313" key="3">
    <source>
        <dbReference type="Proteomes" id="UP001642540"/>
    </source>
</evidence>
<comment type="caution">
    <text evidence="2">The sequence shown here is derived from an EMBL/GenBank/DDBJ whole genome shotgun (WGS) entry which is preliminary data.</text>
</comment>
<evidence type="ECO:0000256" key="1">
    <source>
        <dbReference type="SAM" id="MobiDB-lite"/>
    </source>
</evidence>